<dbReference type="SUPFAM" id="SSF51905">
    <property type="entry name" value="FAD/NAD(P)-binding domain"/>
    <property type="match status" value="1"/>
</dbReference>
<evidence type="ECO:0000256" key="1">
    <source>
        <dbReference type="ARBA" id="ARBA00023002"/>
    </source>
</evidence>
<dbReference type="Gene3D" id="3.40.30.120">
    <property type="match status" value="1"/>
</dbReference>
<accession>A0A1X7E8T8</accession>
<dbReference type="InterPro" id="IPR036188">
    <property type="entry name" value="FAD/NAD-bd_sf"/>
</dbReference>
<keyword evidence="1" id="KW-0560">Oxidoreductase</keyword>
<name>A0A1X7E8T8_TRICW</name>
<dbReference type="PANTHER" id="PTHR43476">
    <property type="entry name" value="3-(3-HYDROXY-PHENYL)PROPIONATE/3-HYDROXYCINNAMIC ACID HYDROXYLASE"/>
    <property type="match status" value="1"/>
</dbReference>
<dbReference type="InterPro" id="IPR050631">
    <property type="entry name" value="PheA/TfdB_FAD_monoxygenase"/>
</dbReference>
<dbReference type="PANTHER" id="PTHR43476:SF3">
    <property type="entry name" value="FAD-BINDING MONOOXYGENASE"/>
    <property type="match status" value="1"/>
</dbReference>
<dbReference type="AlphaFoldDB" id="A0A1X7E8T8"/>
<dbReference type="NCBIfam" id="NF004829">
    <property type="entry name" value="PRK06183.1-3"/>
    <property type="match status" value="1"/>
</dbReference>
<dbReference type="GO" id="GO:0019622">
    <property type="term" value="P:3-(3-hydroxy)phenylpropionate catabolic process"/>
    <property type="evidence" value="ECO:0007669"/>
    <property type="project" value="TreeGrafter"/>
</dbReference>
<dbReference type="GO" id="GO:0071949">
    <property type="term" value="F:FAD binding"/>
    <property type="evidence" value="ECO:0007669"/>
    <property type="project" value="InterPro"/>
</dbReference>
<gene>
    <name evidence="3" type="ORF">SAMN06295900_10567</name>
</gene>
<dbReference type="InterPro" id="IPR002938">
    <property type="entry name" value="FAD-bd"/>
</dbReference>
<keyword evidence="4" id="KW-1185">Reference proteome</keyword>
<dbReference type="OrthoDB" id="3443359at2"/>
<sequence length="560" mass="62008">MKTDLSCRTSVAIVGAGPNGVAMANMLGLYGVDTVVIEKEARIVEFPRAVGIDDEALRLFQTAGLADELSRDIIQNVPLRMFKANGVCFADIRPSVREFGWWRRNIFMQQLAEKTLRQGLERYPHVQLRTCEELVHLEQDAQGATLRVRRDDGESYTLRADYVVAADGGRSPTREMLGVKLAGTTHPIKWVVVDVKNADLEQPCTALNCDPRRPNVCIYLPFNFRRWEFLVFPHEDEEAIARPESVRKLIAPYVGNVENVEIVRARTYTHHSRVAERLLVGRVALVGDAAHLTPPWIGQGLNAGLRDVGNLAWKLAGVVKGTLRTDVLATYESERRGHVKAMIDLADTFGAMLMPTRKSVAFLRDCFFDLARCAPGLRSYLLQMRFKPMPRYTNGVALAGRSGTTSAIGATGTMGSRGTIGSIGTMIVQPDVETADGMRRKLDDVLGPWFSLVGWRCDPQAFLSAADRAYWAALGAKFVQVNRSRSGACRERRVTSAFDTECVEDVDNAMADWFEKYPGPLVLVRPDRYVAAQTDAAGIGDMTAAFQAFAPRQPETAHVC</sequence>
<dbReference type="NCBIfam" id="NF004831">
    <property type="entry name" value="PRK06183.1-5"/>
    <property type="match status" value="1"/>
</dbReference>
<evidence type="ECO:0000259" key="2">
    <source>
        <dbReference type="Pfam" id="PF01494"/>
    </source>
</evidence>
<dbReference type="Gene3D" id="3.30.70.2450">
    <property type="match status" value="1"/>
</dbReference>
<proteinExistence type="predicted"/>
<feature type="domain" description="FAD-binding" evidence="2">
    <location>
        <begin position="8"/>
        <end position="345"/>
    </location>
</feature>
<dbReference type="PRINTS" id="PR00420">
    <property type="entry name" value="RNGMNOXGNASE"/>
</dbReference>
<dbReference type="Gene3D" id="3.50.50.60">
    <property type="entry name" value="FAD/NAD(P)-binding domain"/>
    <property type="match status" value="1"/>
</dbReference>
<evidence type="ECO:0000313" key="3">
    <source>
        <dbReference type="EMBL" id="SMF29579.1"/>
    </source>
</evidence>
<dbReference type="STRING" id="28094.SAMN06295900_10567"/>
<dbReference type="EMBL" id="FXAH01000005">
    <property type="protein sequence ID" value="SMF29579.1"/>
    <property type="molecule type" value="Genomic_DNA"/>
</dbReference>
<protein>
    <submittedName>
        <fullName evidence="3">3-(3-hydroxy-phenyl)propionate hydroxylase</fullName>
    </submittedName>
</protein>
<dbReference type="GO" id="GO:0008688">
    <property type="term" value="F:3-(3-hydroxyphenyl)propionate hydroxylase activity"/>
    <property type="evidence" value="ECO:0007669"/>
    <property type="project" value="TreeGrafter"/>
</dbReference>
<organism evidence="3 4">
    <name type="scientific">Trinickia caryophylli</name>
    <name type="common">Paraburkholderia caryophylli</name>
    <dbReference type="NCBI Taxonomy" id="28094"/>
    <lineage>
        <taxon>Bacteria</taxon>
        <taxon>Pseudomonadati</taxon>
        <taxon>Pseudomonadota</taxon>
        <taxon>Betaproteobacteria</taxon>
        <taxon>Burkholderiales</taxon>
        <taxon>Burkholderiaceae</taxon>
        <taxon>Trinickia</taxon>
    </lineage>
</organism>
<dbReference type="Pfam" id="PF01494">
    <property type="entry name" value="FAD_binding_3"/>
    <property type="match status" value="1"/>
</dbReference>
<dbReference type="Proteomes" id="UP000192911">
    <property type="component" value="Unassembled WGS sequence"/>
</dbReference>
<evidence type="ECO:0000313" key="4">
    <source>
        <dbReference type="Proteomes" id="UP000192911"/>
    </source>
</evidence>
<reference evidence="4" key="1">
    <citation type="submission" date="2017-04" db="EMBL/GenBank/DDBJ databases">
        <authorList>
            <person name="Varghese N."/>
            <person name="Submissions S."/>
        </authorList>
    </citation>
    <scope>NUCLEOTIDE SEQUENCE [LARGE SCALE GENOMIC DNA]</scope>
    <source>
        <strain evidence="4">Ballard 720</strain>
    </source>
</reference>